<dbReference type="Proteomes" id="UP000183670">
    <property type="component" value="Unassembled WGS sequence"/>
</dbReference>
<dbReference type="GeneID" id="82173619"/>
<organism evidence="1 2">
    <name type="scientific">Bacteroides ovatus</name>
    <dbReference type="NCBI Taxonomy" id="28116"/>
    <lineage>
        <taxon>Bacteria</taxon>
        <taxon>Pseudomonadati</taxon>
        <taxon>Bacteroidota</taxon>
        <taxon>Bacteroidia</taxon>
        <taxon>Bacteroidales</taxon>
        <taxon>Bacteroidaceae</taxon>
        <taxon>Bacteroides</taxon>
    </lineage>
</organism>
<evidence type="ECO:0000313" key="1">
    <source>
        <dbReference type="EMBL" id="SDB79201.1"/>
    </source>
</evidence>
<evidence type="ECO:0000313" key="2">
    <source>
        <dbReference type="Proteomes" id="UP000183670"/>
    </source>
</evidence>
<reference evidence="1 2" key="1">
    <citation type="submission" date="2016-10" db="EMBL/GenBank/DDBJ databases">
        <authorList>
            <person name="de Groot N.N."/>
        </authorList>
    </citation>
    <scope>NUCLEOTIDE SEQUENCE [LARGE SCALE GENOMIC DNA]</scope>
    <source>
        <strain evidence="1 2">NLAE-zl-C500</strain>
    </source>
</reference>
<dbReference type="AlphaFoldDB" id="A0A1G6GB47"/>
<name>A0A1G6GB47_BACOV</name>
<protein>
    <submittedName>
        <fullName evidence="1">Uncharacterized protein</fullName>
    </submittedName>
</protein>
<dbReference type="EMBL" id="FMYE01000065">
    <property type="protein sequence ID" value="SDB79201.1"/>
    <property type="molecule type" value="Genomic_DNA"/>
</dbReference>
<gene>
    <name evidence="1" type="ORF">SAMN05192581_10655</name>
</gene>
<sequence>MKKYNIIYLITLILTLNIGCTGKQRAEQSNSITVENGTVIENVLTEKLGTIVNTKWSTYKYRSHFKDMGAQDNNIEMYSKLIKDESGSYNNLAIDIYVKNDSIVWQGCSMPFDYEEFIKYDSLLLDCIPNNVIGDFTPEDKFWSRQYFFDEFYVQVGRMNTNYYVHYYSRAFRKY</sequence>
<dbReference type="RefSeq" id="WP_139165025.1">
    <property type="nucleotide sequence ID" value="NZ_CP134818.1"/>
</dbReference>
<accession>A0A1G6GB47</accession>
<proteinExistence type="predicted"/>